<evidence type="ECO:0000313" key="3">
    <source>
        <dbReference type="Proteomes" id="UP000054498"/>
    </source>
</evidence>
<protein>
    <submittedName>
        <fullName evidence="2">Uncharacterized protein</fullName>
    </submittedName>
</protein>
<dbReference type="EMBL" id="KK100540">
    <property type="protein sequence ID" value="KIZ05208.1"/>
    <property type="molecule type" value="Genomic_DNA"/>
</dbReference>
<sequence>MQTLARTSRVVAPLARAKGLSTVAKPFQSLAVSRKVAAPLHAATNDAAASASELADKAAAKAKEAASVAVDKAKETATKLKGALNQATLDVDISQFLKFNFAAQVALTAVSWFVVFTTSHANIVKGTSVNPVALILLVGVALAGYSAYLSFTYLTKAKKEGLGALDGWAQLNAFYEHATFNFIGAAAAILALFASVGTLLVQSQSSFATEALAQAAGNVVLAHLVSLAFLTVLTRKIVGAYEKLAAWSTEFKNSIAKLGA</sequence>
<dbReference type="AlphaFoldDB" id="A0A0D2K478"/>
<feature type="transmembrane region" description="Helical" evidence="1">
    <location>
        <begin position="101"/>
        <end position="121"/>
    </location>
</feature>
<accession>A0A0D2K478</accession>
<reference evidence="2 3" key="1">
    <citation type="journal article" date="2013" name="BMC Genomics">
        <title>Reconstruction of the lipid metabolism for the microalga Monoraphidium neglectum from its genome sequence reveals characteristics suitable for biofuel production.</title>
        <authorList>
            <person name="Bogen C."/>
            <person name="Al-Dilaimi A."/>
            <person name="Albersmeier A."/>
            <person name="Wichmann J."/>
            <person name="Grundmann M."/>
            <person name="Rupp O."/>
            <person name="Lauersen K.J."/>
            <person name="Blifernez-Klassen O."/>
            <person name="Kalinowski J."/>
            <person name="Goesmann A."/>
            <person name="Mussgnug J.H."/>
            <person name="Kruse O."/>
        </authorList>
    </citation>
    <scope>NUCLEOTIDE SEQUENCE [LARGE SCALE GENOMIC DNA]</scope>
    <source>
        <strain evidence="2 3">SAG 48.87</strain>
    </source>
</reference>
<keyword evidence="1" id="KW-0472">Membrane</keyword>
<keyword evidence="1" id="KW-1133">Transmembrane helix</keyword>
<feature type="transmembrane region" description="Helical" evidence="1">
    <location>
        <begin position="180"/>
        <end position="200"/>
    </location>
</feature>
<dbReference type="GeneID" id="25735625"/>
<dbReference type="Proteomes" id="UP000054498">
    <property type="component" value="Unassembled WGS sequence"/>
</dbReference>
<evidence type="ECO:0000256" key="1">
    <source>
        <dbReference type="SAM" id="Phobius"/>
    </source>
</evidence>
<evidence type="ECO:0000313" key="2">
    <source>
        <dbReference type="EMBL" id="KIZ05208.1"/>
    </source>
</evidence>
<dbReference type="OrthoDB" id="542304at2759"/>
<feature type="transmembrane region" description="Helical" evidence="1">
    <location>
        <begin position="133"/>
        <end position="154"/>
    </location>
</feature>
<gene>
    <name evidence="2" type="ORF">MNEG_2747</name>
</gene>
<dbReference type="KEGG" id="mng:MNEG_2747"/>
<keyword evidence="1" id="KW-0812">Transmembrane</keyword>
<keyword evidence="3" id="KW-1185">Reference proteome</keyword>
<feature type="transmembrane region" description="Helical" evidence="1">
    <location>
        <begin position="212"/>
        <end position="233"/>
    </location>
</feature>
<dbReference type="RefSeq" id="XP_013904227.1">
    <property type="nucleotide sequence ID" value="XM_014048773.1"/>
</dbReference>
<name>A0A0D2K478_9CHLO</name>
<proteinExistence type="predicted"/>
<organism evidence="2 3">
    <name type="scientific">Monoraphidium neglectum</name>
    <dbReference type="NCBI Taxonomy" id="145388"/>
    <lineage>
        <taxon>Eukaryota</taxon>
        <taxon>Viridiplantae</taxon>
        <taxon>Chlorophyta</taxon>
        <taxon>core chlorophytes</taxon>
        <taxon>Chlorophyceae</taxon>
        <taxon>CS clade</taxon>
        <taxon>Sphaeropleales</taxon>
        <taxon>Selenastraceae</taxon>
        <taxon>Monoraphidium</taxon>
    </lineage>
</organism>